<dbReference type="EMBL" id="WUMU01000019">
    <property type="protein sequence ID" value="MXN19649.1"/>
    <property type="molecule type" value="Genomic_DNA"/>
</dbReference>
<organism evidence="2 3">
    <name type="scientific">Pseudooceanicola albus</name>
    <dbReference type="NCBI Taxonomy" id="2692189"/>
    <lineage>
        <taxon>Bacteria</taxon>
        <taxon>Pseudomonadati</taxon>
        <taxon>Pseudomonadota</taxon>
        <taxon>Alphaproteobacteria</taxon>
        <taxon>Rhodobacterales</taxon>
        <taxon>Paracoccaceae</taxon>
        <taxon>Pseudooceanicola</taxon>
    </lineage>
</organism>
<name>A0A6L7G6T6_9RHOB</name>
<sequence length="102" mass="10432">MKLAASALTALIVATTAGAAFANTDDATYSSVQVPTASVYASPENEGIASATVTVTSGTAHEVAASHLNTSARENRDLALNDEFTVTSFPRPDVPYLASSGR</sequence>
<dbReference type="RefSeq" id="WP_160895767.1">
    <property type="nucleotide sequence ID" value="NZ_WUMU01000019.1"/>
</dbReference>
<dbReference type="AlphaFoldDB" id="A0A6L7G6T6"/>
<keyword evidence="3" id="KW-1185">Reference proteome</keyword>
<protein>
    <submittedName>
        <fullName evidence="2">Uncharacterized protein</fullName>
    </submittedName>
</protein>
<evidence type="ECO:0000256" key="1">
    <source>
        <dbReference type="SAM" id="SignalP"/>
    </source>
</evidence>
<feature type="chain" id="PRO_5026779765" evidence="1">
    <location>
        <begin position="23"/>
        <end position="102"/>
    </location>
</feature>
<comment type="caution">
    <text evidence="2">The sequence shown here is derived from an EMBL/GenBank/DDBJ whole genome shotgun (WGS) entry which is preliminary data.</text>
</comment>
<reference evidence="2 3" key="1">
    <citation type="submission" date="2019-12" db="EMBL/GenBank/DDBJ databases">
        <authorList>
            <person name="Li M."/>
        </authorList>
    </citation>
    <scope>NUCLEOTIDE SEQUENCE [LARGE SCALE GENOMIC DNA]</scope>
    <source>
        <strain evidence="2 3">GBMRC 2024</strain>
    </source>
</reference>
<proteinExistence type="predicted"/>
<evidence type="ECO:0000313" key="2">
    <source>
        <dbReference type="EMBL" id="MXN19649.1"/>
    </source>
</evidence>
<dbReference type="Proteomes" id="UP000477911">
    <property type="component" value="Unassembled WGS sequence"/>
</dbReference>
<evidence type="ECO:0000313" key="3">
    <source>
        <dbReference type="Proteomes" id="UP000477911"/>
    </source>
</evidence>
<keyword evidence="1" id="KW-0732">Signal</keyword>
<feature type="signal peptide" evidence="1">
    <location>
        <begin position="1"/>
        <end position="22"/>
    </location>
</feature>
<accession>A0A6L7G6T6</accession>
<gene>
    <name evidence="2" type="ORF">GR170_17585</name>
</gene>